<dbReference type="OrthoDB" id="329481at2"/>
<dbReference type="InterPro" id="IPR050109">
    <property type="entry name" value="HTH-type_TetR-like_transc_reg"/>
</dbReference>
<evidence type="ECO:0000256" key="2">
    <source>
        <dbReference type="ARBA" id="ARBA00023015"/>
    </source>
</evidence>
<dbReference type="InterPro" id="IPR004111">
    <property type="entry name" value="Repressor_TetR_C"/>
</dbReference>
<dbReference type="GO" id="GO:0003700">
    <property type="term" value="F:DNA-binding transcription factor activity"/>
    <property type="evidence" value="ECO:0007669"/>
    <property type="project" value="TreeGrafter"/>
</dbReference>
<name>A0A5B2WV80_9PSEU</name>
<dbReference type="PRINTS" id="PR00400">
    <property type="entry name" value="TETREPRESSOR"/>
</dbReference>
<organism evidence="7 8">
    <name type="scientific">Solihabitans fulvus</name>
    <dbReference type="NCBI Taxonomy" id="1892852"/>
    <lineage>
        <taxon>Bacteria</taxon>
        <taxon>Bacillati</taxon>
        <taxon>Actinomycetota</taxon>
        <taxon>Actinomycetes</taxon>
        <taxon>Pseudonocardiales</taxon>
        <taxon>Pseudonocardiaceae</taxon>
        <taxon>Solihabitans</taxon>
    </lineage>
</organism>
<accession>A0A5B2WV80</accession>
<evidence type="ECO:0000256" key="3">
    <source>
        <dbReference type="ARBA" id="ARBA00023125"/>
    </source>
</evidence>
<dbReference type="InterPro" id="IPR009057">
    <property type="entry name" value="Homeodomain-like_sf"/>
</dbReference>
<evidence type="ECO:0000256" key="5">
    <source>
        <dbReference type="PROSITE-ProRule" id="PRU00335"/>
    </source>
</evidence>
<evidence type="ECO:0000313" key="7">
    <source>
        <dbReference type="EMBL" id="KAA2255475.1"/>
    </source>
</evidence>
<dbReference type="EMBL" id="VUOB01000056">
    <property type="protein sequence ID" value="KAA2255475.1"/>
    <property type="molecule type" value="Genomic_DNA"/>
</dbReference>
<dbReference type="InterPro" id="IPR003012">
    <property type="entry name" value="Tet_transcr_reg_TetR"/>
</dbReference>
<dbReference type="PANTHER" id="PTHR30055">
    <property type="entry name" value="HTH-TYPE TRANSCRIPTIONAL REGULATOR RUTR"/>
    <property type="match status" value="1"/>
</dbReference>
<keyword evidence="2" id="KW-0805">Transcription regulation</keyword>
<dbReference type="PANTHER" id="PTHR30055:SF151">
    <property type="entry name" value="TRANSCRIPTIONAL REGULATORY PROTEIN"/>
    <property type="match status" value="1"/>
</dbReference>
<dbReference type="RefSeq" id="WP_149852883.1">
    <property type="nucleotide sequence ID" value="NZ_VUOB01000056.1"/>
</dbReference>
<dbReference type="InterPro" id="IPR001647">
    <property type="entry name" value="HTH_TetR"/>
</dbReference>
<dbReference type="SUPFAM" id="SSF46689">
    <property type="entry name" value="Homeodomain-like"/>
    <property type="match status" value="1"/>
</dbReference>
<dbReference type="Gene3D" id="1.10.357.10">
    <property type="entry name" value="Tetracycline Repressor, domain 2"/>
    <property type="match status" value="1"/>
</dbReference>
<dbReference type="Proteomes" id="UP000323454">
    <property type="component" value="Unassembled WGS sequence"/>
</dbReference>
<dbReference type="GO" id="GO:0000976">
    <property type="term" value="F:transcription cis-regulatory region binding"/>
    <property type="evidence" value="ECO:0007669"/>
    <property type="project" value="TreeGrafter"/>
</dbReference>
<feature type="domain" description="HTH tetR-type" evidence="6">
    <location>
        <begin position="9"/>
        <end position="69"/>
    </location>
</feature>
<dbReference type="SUPFAM" id="SSF48498">
    <property type="entry name" value="Tetracyclin repressor-like, C-terminal domain"/>
    <property type="match status" value="1"/>
</dbReference>
<evidence type="ECO:0000313" key="8">
    <source>
        <dbReference type="Proteomes" id="UP000323454"/>
    </source>
</evidence>
<reference evidence="7 8" key="1">
    <citation type="submission" date="2019-09" db="EMBL/GenBank/DDBJ databases">
        <title>Goodfellowia gen. nov., a new genus of the Pseudonocardineae related to Actinoalloteichus, containing Goodfellowia coeruleoviolacea gen. nov., comb. nov. gen. nov., comb. nov.</title>
        <authorList>
            <person name="Labeda D."/>
        </authorList>
    </citation>
    <scope>NUCLEOTIDE SEQUENCE [LARGE SCALE GENOMIC DNA]</scope>
    <source>
        <strain evidence="7 8">AN110305</strain>
    </source>
</reference>
<dbReference type="GO" id="GO:0046677">
    <property type="term" value="P:response to antibiotic"/>
    <property type="evidence" value="ECO:0007669"/>
    <property type="project" value="InterPro"/>
</dbReference>
<dbReference type="GO" id="GO:0045892">
    <property type="term" value="P:negative regulation of DNA-templated transcription"/>
    <property type="evidence" value="ECO:0007669"/>
    <property type="project" value="InterPro"/>
</dbReference>
<comment type="caution">
    <text evidence="7">The sequence shown here is derived from an EMBL/GenBank/DDBJ whole genome shotgun (WGS) entry which is preliminary data.</text>
</comment>
<dbReference type="InterPro" id="IPR036271">
    <property type="entry name" value="Tet_transcr_reg_TetR-rel_C_sf"/>
</dbReference>
<dbReference type="Pfam" id="PF00440">
    <property type="entry name" value="TetR_N"/>
    <property type="match status" value="1"/>
</dbReference>
<keyword evidence="3 5" id="KW-0238">DNA-binding</keyword>
<keyword evidence="8" id="KW-1185">Reference proteome</keyword>
<sequence length="217" mass="23111">MAKRTPRGSVTREAVMDAALAVADRDGYEAVTIRALAAEVGVPPMTLYTHFADKAALREGMRERAFEQVVTATAEGSWQEALEEFAGNCRAVLRAHPNWVPLLAAQTGAPSAATLRLFERVFDKMIADGLPPAQTVYAVTAVLSFASGCMLFEGLMVGAGTAPLPTARLDLVRRLHSPDQHPGVAAATAAVDDFSFDAVFELGVRSLVEGIEKLRGS</sequence>
<dbReference type="PROSITE" id="PS50977">
    <property type="entry name" value="HTH_TETR_2"/>
    <property type="match status" value="1"/>
</dbReference>
<gene>
    <name evidence="7" type="ORF">F0L68_28335</name>
</gene>
<proteinExistence type="predicted"/>
<reference evidence="7 8" key="2">
    <citation type="submission" date="2019-09" db="EMBL/GenBank/DDBJ databases">
        <authorList>
            <person name="Jin C."/>
        </authorList>
    </citation>
    <scope>NUCLEOTIDE SEQUENCE [LARGE SCALE GENOMIC DNA]</scope>
    <source>
        <strain evidence="7 8">AN110305</strain>
    </source>
</reference>
<evidence type="ECO:0000256" key="1">
    <source>
        <dbReference type="ARBA" id="ARBA00022491"/>
    </source>
</evidence>
<dbReference type="Pfam" id="PF02909">
    <property type="entry name" value="TetR_C_1"/>
    <property type="match status" value="1"/>
</dbReference>
<keyword evidence="1" id="KW-0678">Repressor</keyword>
<evidence type="ECO:0000259" key="6">
    <source>
        <dbReference type="PROSITE" id="PS50977"/>
    </source>
</evidence>
<keyword evidence="4" id="KW-0804">Transcription</keyword>
<dbReference type="PRINTS" id="PR00455">
    <property type="entry name" value="HTHTETR"/>
</dbReference>
<dbReference type="AlphaFoldDB" id="A0A5B2WV80"/>
<protein>
    <submittedName>
        <fullName evidence="7">TetR/AcrR family transcriptional regulator</fullName>
    </submittedName>
</protein>
<feature type="DNA-binding region" description="H-T-H motif" evidence="5">
    <location>
        <begin position="32"/>
        <end position="51"/>
    </location>
</feature>
<evidence type="ECO:0000256" key="4">
    <source>
        <dbReference type="ARBA" id="ARBA00023163"/>
    </source>
</evidence>